<name>A0A7J7KV27_9MAGN</name>
<keyword evidence="4" id="KW-1185">Reference proteome</keyword>
<dbReference type="InterPro" id="IPR025558">
    <property type="entry name" value="DUF4283"/>
</dbReference>
<reference evidence="3 4" key="1">
    <citation type="journal article" date="2020" name="IScience">
        <title>Genome Sequencing of the Endangered Kingdonia uniflora (Circaeasteraceae, Ranunculales) Reveals Potential Mechanisms of Evolutionary Specialization.</title>
        <authorList>
            <person name="Sun Y."/>
            <person name="Deng T."/>
            <person name="Zhang A."/>
            <person name="Moore M.J."/>
            <person name="Landis J.B."/>
            <person name="Lin N."/>
            <person name="Zhang H."/>
            <person name="Zhang X."/>
            <person name="Huang J."/>
            <person name="Zhang X."/>
            <person name="Sun H."/>
            <person name="Wang H."/>
        </authorList>
    </citation>
    <scope>NUCLEOTIDE SEQUENCE [LARGE SCALE GENOMIC DNA]</scope>
    <source>
        <strain evidence="3">TB1705</strain>
        <tissue evidence="3">Leaf</tissue>
    </source>
</reference>
<feature type="region of interest" description="Disordered" evidence="1">
    <location>
        <begin position="480"/>
        <end position="501"/>
    </location>
</feature>
<protein>
    <recommendedName>
        <fullName evidence="2">DUF4283 domain-containing protein</fullName>
    </recommendedName>
</protein>
<dbReference type="PANTHER" id="PTHR31286:SF180">
    <property type="entry name" value="OS10G0362600 PROTEIN"/>
    <property type="match status" value="1"/>
</dbReference>
<accession>A0A7J7KV27</accession>
<sequence length="715" mass="78628">MARPTTVILYCNGELKDEGNVVEYLGGCTKSLLVPKSIKFADFSVKVGELCMLSSSSMYKIKNRLRFDEHNVAALDVYDDASLELAMNSQAPSSSVVVFYIVRSNIMPPDFHAKTPPITLIIPRKTSNKVDISVSNGGSMHLGNDYVSRTINEQTGSIFDTNPLNTVIIPRETSTQAYDSASNGGVVHLGTDDVSRMTNGETSSQADDQVPNDCAMHLGVHDVSRAIDRKTTSQFHTSLLSTVTIPRNIGSQTDYHVSNGCAIKMGIDDISRTINVQSGSGFHTNLRNTFTIPRETSTPINHCVSNRGAVQATYDASRTMNGQTCSRFHTNSQFSSLTIPRKTSTQEDYHVSNGGPMYFGVDDVSRTINRQTGSAFHTYSRSTLTIPRETSTQGDYQVSVGGATHMDTDDGSRTINAQTCSALHTYPHSTITIPIPRETCTQADDGGVMHLAIDNVFRTINEITGSGVYANPHCTFTNPRDISTQADDSVSNSGAAQLGTDDASRAANAKIGIESDSQTSARPQLAREISNYHKPEFNLDEGRVVVRCPKEVIEEGIELWKDTIVGVFVGTSLPFSMVRDNIKAIWGIKETLTITMKNSVHHFTFGDHKEREMVLDDGPWHVADRYLYVQKWKPFESITSTSFEKIPIWVKFRNLPRHCWTHKALGYIASAIGFPLCMVIATENGSSLNSIRVCVEISHGSYLPSSVLVDREMEN</sequence>
<dbReference type="Proteomes" id="UP000541444">
    <property type="component" value="Unassembled WGS sequence"/>
</dbReference>
<dbReference type="EMBL" id="JACGCM010002886">
    <property type="protein sequence ID" value="KAF6134210.1"/>
    <property type="molecule type" value="Genomic_DNA"/>
</dbReference>
<evidence type="ECO:0000313" key="4">
    <source>
        <dbReference type="Proteomes" id="UP000541444"/>
    </source>
</evidence>
<dbReference type="AlphaFoldDB" id="A0A7J7KV27"/>
<dbReference type="PANTHER" id="PTHR31286">
    <property type="entry name" value="GLYCINE-RICH CELL WALL STRUCTURAL PROTEIN 1.8-LIKE"/>
    <property type="match status" value="1"/>
</dbReference>
<evidence type="ECO:0000256" key="1">
    <source>
        <dbReference type="SAM" id="MobiDB-lite"/>
    </source>
</evidence>
<proteinExistence type="predicted"/>
<dbReference type="InterPro" id="IPR040256">
    <property type="entry name" value="At4g02000-like"/>
</dbReference>
<evidence type="ECO:0000259" key="2">
    <source>
        <dbReference type="Pfam" id="PF14111"/>
    </source>
</evidence>
<comment type="caution">
    <text evidence="3">The sequence shown here is derived from an EMBL/GenBank/DDBJ whole genome shotgun (WGS) entry which is preliminary data.</text>
</comment>
<gene>
    <name evidence="3" type="ORF">GIB67_008025</name>
</gene>
<evidence type="ECO:0000313" key="3">
    <source>
        <dbReference type="EMBL" id="KAF6134210.1"/>
    </source>
</evidence>
<feature type="domain" description="DUF4283" evidence="2">
    <location>
        <begin position="557"/>
        <end position="638"/>
    </location>
</feature>
<dbReference type="Pfam" id="PF14111">
    <property type="entry name" value="DUF4283"/>
    <property type="match status" value="1"/>
</dbReference>
<feature type="compositionally biased region" description="Polar residues" evidence="1">
    <location>
        <begin position="480"/>
        <end position="495"/>
    </location>
</feature>
<organism evidence="3 4">
    <name type="scientific">Kingdonia uniflora</name>
    <dbReference type="NCBI Taxonomy" id="39325"/>
    <lineage>
        <taxon>Eukaryota</taxon>
        <taxon>Viridiplantae</taxon>
        <taxon>Streptophyta</taxon>
        <taxon>Embryophyta</taxon>
        <taxon>Tracheophyta</taxon>
        <taxon>Spermatophyta</taxon>
        <taxon>Magnoliopsida</taxon>
        <taxon>Ranunculales</taxon>
        <taxon>Circaeasteraceae</taxon>
        <taxon>Kingdonia</taxon>
    </lineage>
</organism>
<dbReference type="OrthoDB" id="1939300at2759"/>